<reference evidence="2 3" key="1">
    <citation type="submission" date="2020-08" db="EMBL/GenBank/DDBJ databases">
        <title>Sequencing the genomes of 1000 actinobacteria strains.</title>
        <authorList>
            <person name="Klenk H.-P."/>
        </authorList>
    </citation>
    <scope>NUCLEOTIDE SEQUENCE [LARGE SCALE GENOMIC DNA]</scope>
    <source>
        <strain evidence="2 3">DSM 45486</strain>
    </source>
</reference>
<keyword evidence="1" id="KW-0472">Membrane</keyword>
<proteinExistence type="predicted"/>
<gene>
    <name evidence="2" type="ORF">F4560_003113</name>
</gene>
<dbReference type="Proteomes" id="UP000552097">
    <property type="component" value="Unassembled WGS sequence"/>
</dbReference>
<feature type="transmembrane region" description="Helical" evidence="1">
    <location>
        <begin position="46"/>
        <end position="65"/>
    </location>
</feature>
<keyword evidence="1" id="KW-1133">Transmembrane helix</keyword>
<keyword evidence="3" id="KW-1185">Reference proteome</keyword>
<dbReference type="RefSeq" id="WP_184920639.1">
    <property type="nucleotide sequence ID" value="NZ_JACHMO010000001.1"/>
</dbReference>
<accession>A0A7W9HJM4</accession>
<comment type="caution">
    <text evidence="2">The sequence shown here is derived from an EMBL/GenBank/DDBJ whole genome shotgun (WGS) entry which is preliminary data.</text>
</comment>
<dbReference type="AlphaFoldDB" id="A0A7W9HJM4"/>
<feature type="transmembrane region" description="Helical" evidence="1">
    <location>
        <begin position="85"/>
        <end position="106"/>
    </location>
</feature>
<keyword evidence="1" id="KW-0812">Transmembrane</keyword>
<protein>
    <submittedName>
        <fullName evidence="2">Uncharacterized protein</fullName>
    </submittedName>
</protein>
<sequence>MVDAALFGVVYALGVALVFWVLGLIEAPVDLTSAGGPADLIQANRALLVGPVLVLMPVLAGFVVGVGELLDGVDAARPLGIELDWAPQLVLAPGLVSALAAVRVTCSA</sequence>
<dbReference type="EMBL" id="JACHMO010000001">
    <property type="protein sequence ID" value="MBB5803345.1"/>
    <property type="molecule type" value="Genomic_DNA"/>
</dbReference>
<name>A0A7W9HJM4_9PSEU</name>
<organism evidence="2 3">
    <name type="scientific">Saccharothrix ecbatanensis</name>
    <dbReference type="NCBI Taxonomy" id="1105145"/>
    <lineage>
        <taxon>Bacteria</taxon>
        <taxon>Bacillati</taxon>
        <taxon>Actinomycetota</taxon>
        <taxon>Actinomycetes</taxon>
        <taxon>Pseudonocardiales</taxon>
        <taxon>Pseudonocardiaceae</taxon>
        <taxon>Saccharothrix</taxon>
    </lineage>
</organism>
<evidence type="ECO:0000313" key="2">
    <source>
        <dbReference type="EMBL" id="MBB5803345.1"/>
    </source>
</evidence>
<evidence type="ECO:0000313" key="3">
    <source>
        <dbReference type="Proteomes" id="UP000552097"/>
    </source>
</evidence>
<feature type="transmembrane region" description="Helical" evidence="1">
    <location>
        <begin position="6"/>
        <end position="25"/>
    </location>
</feature>
<evidence type="ECO:0000256" key="1">
    <source>
        <dbReference type="SAM" id="Phobius"/>
    </source>
</evidence>